<keyword evidence="2" id="KW-0808">Transferase</keyword>
<dbReference type="InterPro" id="IPR029056">
    <property type="entry name" value="Ribokinase-like"/>
</dbReference>
<dbReference type="Pfam" id="PF00294">
    <property type="entry name" value="PfkB"/>
    <property type="match status" value="1"/>
</dbReference>
<comment type="similarity">
    <text evidence="1">Belongs to the carbohydrate kinase PfkB family.</text>
</comment>
<dbReference type="CDD" id="cd01166">
    <property type="entry name" value="KdgK"/>
    <property type="match status" value="1"/>
</dbReference>
<protein>
    <recommendedName>
        <fullName evidence="5">Carbohydrate kinase PfkB domain-containing protein</fullName>
    </recommendedName>
</protein>
<feature type="domain" description="Carbohydrate kinase PfkB" evidence="5">
    <location>
        <begin position="1"/>
        <end position="332"/>
    </location>
</feature>
<dbReference type="EMBL" id="JFKB01000004">
    <property type="protein sequence ID" value="OSQ48855.1"/>
    <property type="molecule type" value="Genomic_DNA"/>
</dbReference>
<evidence type="ECO:0000256" key="4">
    <source>
        <dbReference type="SAM" id="MobiDB-lite"/>
    </source>
</evidence>
<keyword evidence="3" id="KW-0418">Kinase</keyword>
<evidence type="ECO:0000256" key="1">
    <source>
        <dbReference type="ARBA" id="ARBA00010688"/>
    </source>
</evidence>
<accession>A0A1Y2LDG9</accession>
<dbReference type="RefSeq" id="WP_085617630.1">
    <property type="nucleotide sequence ID" value="NZ_JFKB01000004.1"/>
</dbReference>
<dbReference type="OrthoDB" id="9776822at2"/>
<evidence type="ECO:0000313" key="7">
    <source>
        <dbReference type="Proteomes" id="UP000193396"/>
    </source>
</evidence>
<dbReference type="STRING" id="1293890.TALK_07975"/>
<dbReference type="AlphaFoldDB" id="A0A1Y2LDG9"/>
<organism evidence="6 7">
    <name type="scientific">Thalassospira alkalitolerans</name>
    <dbReference type="NCBI Taxonomy" id="1293890"/>
    <lineage>
        <taxon>Bacteria</taxon>
        <taxon>Pseudomonadati</taxon>
        <taxon>Pseudomonadota</taxon>
        <taxon>Alphaproteobacteria</taxon>
        <taxon>Rhodospirillales</taxon>
        <taxon>Thalassospiraceae</taxon>
        <taxon>Thalassospira</taxon>
    </lineage>
</organism>
<feature type="region of interest" description="Disordered" evidence="4">
    <location>
        <begin position="259"/>
        <end position="282"/>
    </location>
</feature>
<dbReference type="GO" id="GO:0019698">
    <property type="term" value="P:D-galacturonate catabolic process"/>
    <property type="evidence" value="ECO:0007669"/>
    <property type="project" value="TreeGrafter"/>
</dbReference>
<dbReference type="SUPFAM" id="SSF53613">
    <property type="entry name" value="Ribokinase-like"/>
    <property type="match status" value="1"/>
</dbReference>
<name>A0A1Y2LDG9_9PROT</name>
<evidence type="ECO:0000256" key="3">
    <source>
        <dbReference type="ARBA" id="ARBA00022777"/>
    </source>
</evidence>
<evidence type="ECO:0000256" key="2">
    <source>
        <dbReference type="ARBA" id="ARBA00022679"/>
    </source>
</evidence>
<proteinExistence type="inferred from homology"/>
<dbReference type="GO" id="GO:0008673">
    <property type="term" value="F:2-dehydro-3-deoxygluconokinase activity"/>
    <property type="evidence" value="ECO:0007669"/>
    <property type="project" value="TreeGrafter"/>
</dbReference>
<reference evidence="6 7" key="1">
    <citation type="submission" date="2014-03" db="EMBL/GenBank/DDBJ databases">
        <title>The draft genome sequence of Thalassospira alkalitolerans JCM 18968.</title>
        <authorList>
            <person name="Lai Q."/>
            <person name="Shao Z."/>
        </authorList>
    </citation>
    <scope>NUCLEOTIDE SEQUENCE [LARGE SCALE GENOMIC DNA]</scope>
    <source>
        <strain evidence="6 7">JCM 18968</strain>
    </source>
</reference>
<evidence type="ECO:0000259" key="5">
    <source>
        <dbReference type="Pfam" id="PF00294"/>
    </source>
</evidence>
<comment type="caution">
    <text evidence="6">The sequence shown here is derived from an EMBL/GenBank/DDBJ whole genome shotgun (WGS) entry which is preliminary data.</text>
</comment>
<dbReference type="Gene3D" id="3.40.1190.20">
    <property type="match status" value="1"/>
</dbReference>
<dbReference type="GO" id="GO:0042840">
    <property type="term" value="P:D-glucuronate catabolic process"/>
    <property type="evidence" value="ECO:0007669"/>
    <property type="project" value="TreeGrafter"/>
</dbReference>
<dbReference type="GO" id="GO:0005829">
    <property type="term" value="C:cytosol"/>
    <property type="evidence" value="ECO:0007669"/>
    <property type="project" value="TreeGrafter"/>
</dbReference>
<dbReference type="InterPro" id="IPR011611">
    <property type="entry name" value="PfkB_dom"/>
</dbReference>
<sequence>MTRTAFIGECMIELAGTTPGSIFGAANLGFAGDTLNAATYMARTSRLLAAPSTSDNGDNNDANGDTRVSYITALGSDPYSDAMIAAWQDDDIDTGLVRRIDGALPGLYAIQTDDTGERSFSYWRNNAAAKQMLQGGHDATLRHALAGFDCLYLSGITLAILSEQDRKTLIDITTRFADQGGKVCFDTNHRPRLWPDQDRAIASYQAIAPHCDTVLPTFDDDSALFGDTTPSATAQRWHALGAREVVVKCGGEPTFFSVRDGEGDGEGKGNNNTFRTGTVTPPKVTDIVDTTSAGDSFNGSYLAARQTGHDVAGAIAIAQKVAARVISRRGALVDINDLDLIGL</sequence>
<dbReference type="PANTHER" id="PTHR43085">
    <property type="entry name" value="HEXOKINASE FAMILY MEMBER"/>
    <property type="match status" value="1"/>
</dbReference>
<keyword evidence="7" id="KW-1185">Reference proteome</keyword>
<gene>
    <name evidence="6" type="ORF">TALK_07975</name>
</gene>
<dbReference type="InterPro" id="IPR050306">
    <property type="entry name" value="PfkB_Carbo_kinase"/>
</dbReference>
<dbReference type="PANTHER" id="PTHR43085:SF15">
    <property type="entry name" value="2-DEHYDRO-3-DEOXYGLUCONOKINASE"/>
    <property type="match status" value="1"/>
</dbReference>
<evidence type="ECO:0000313" key="6">
    <source>
        <dbReference type="EMBL" id="OSQ48855.1"/>
    </source>
</evidence>
<dbReference type="Proteomes" id="UP000193396">
    <property type="component" value="Unassembled WGS sequence"/>
</dbReference>
<dbReference type="GO" id="GO:0006974">
    <property type="term" value="P:DNA damage response"/>
    <property type="evidence" value="ECO:0007669"/>
    <property type="project" value="TreeGrafter"/>
</dbReference>